<evidence type="ECO:0000256" key="6">
    <source>
        <dbReference type="ARBA" id="ARBA00023163"/>
    </source>
</evidence>
<dbReference type="EMBL" id="JAACJM010000010">
    <property type="protein sequence ID" value="KAF5370780.1"/>
    <property type="molecule type" value="Genomic_DNA"/>
</dbReference>
<comment type="similarity">
    <text evidence="2 9">Belongs to the Mediator complex subunit 14 family.</text>
</comment>
<comment type="caution">
    <text evidence="12">The sequence shown here is derived from an EMBL/GenBank/DDBJ whole genome shotgun (WGS) entry which is preliminary data.</text>
</comment>
<keyword evidence="7 9" id="KW-0539">Nucleus</keyword>
<evidence type="ECO:0000313" key="13">
    <source>
        <dbReference type="Proteomes" id="UP000559256"/>
    </source>
</evidence>
<organism evidence="12 13">
    <name type="scientific">Tetrapyrgos nigripes</name>
    <dbReference type="NCBI Taxonomy" id="182062"/>
    <lineage>
        <taxon>Eukaryota</taxon>
        <taxon>Fungi</taxon>
        <taxon>Dikarya</taxon>
        <taxon>Basidiomycota</taxon>
        <taxon>Agaricomycotina</taxon>
        <taxon>Agaricomycetes</taxon>
        <taxon>Agaricomycetidae</taxon>
        <taxon>Agaricales</taxon>
        <taxon>Marasmiineae</taxon>
        <taxon>Marasmiaceae</taxon>
        <taxon>Tetrapyrgos</taxon>
    </lineage>
</organism>
<keyword evidence="4 9" id="KW-0805">Transcription regulation</keyword>
<dbReference type="PANTHER" id="PTHR12809">
    <property type="entry name" value="MEDIATOR COMPLEX SUBUNIT"/>
    <property type="match status" value="1"/>
</dbReference>
<feature type="domain" description="Mediator complex subunit MED14 N-terminal" evidence="11">
    <location>
        <begin position="44"/>
        <end position="233"/>
    </location>
</feature>
<keyword evidence="6 9" id="KW-0804">Transcription</keyword>
<evidence type="ECO:0000256" key="5">
    <source>
        <dbReference type="ARBA" id="ARBA00023159"/>
    </source>
</evidence>
<gene>
    <name evidence="12" type="ORF">D9758_002136</name>
</gene>
<name>A0A8H5GTU2_9AGAR</name>
<sequence length="1139" mass="128367">MNGESSSSAVNSELMSAPNGVHINGVEPTLEQLEAELPVVMDGQVPLGEVLSRVTQAIYTELQELAETLPSQSDTARKRTLADWVVKTKKQVVKLYAVAKWARDADTVQKCMNITAFLMDQNQQFENSIQGLTWARQSLDPARLRNHDLLTSLDVLTTGSYRRLPTAIKKSIIPPTPLTDDEVIKTLVDIQDAIRYRLRLSEIIPIEMSHHRIADGRVYFTAPNLFECSLCLNGTRKGDGWFFVHVEFLIKIGGDLITTQEFPRVPTGIIKRHITEEVDRQLALYIPYPEPQQPLPPGVELPPKEELPEDVVDTPLVRVFNFLQMMSLSYQLEILWYQAERMRALGWGEYLTVNMTPNRKTLTVTYWIRKPPAQQQSHNVNAPKIPLMGGTLTVAIIETTALQRANGRSFRSKTLAELQQISKLQSKRPSDTVEYLKFDIRWEPAQGALAIALPREETVLPKDLLAVDADDLNFEDMLRKVILRHTKLLLARLEFRLSMPGVTRSVFSGPGTISLVEDGEFRALKLLLCADKYLLITIDTRTGRITLRDVGELAATNTGSRVAQWTELINRDPASLTAVLFKLRLETIIELVEQKANYLGLQSYRNRPFLPNELQKLGRSLGAVYIRLQSYQAHYLVIIIENEQFQYALITTSVIPDSATTDMVIDDVAFLDPVRIHGDDPTISIRDNVDTKGASKRKKPVELAGEPQRSPPRTGFQLETQLLREIYSYCCARVAYQTVEIQLKKRNIPYSYHNTNDYAPELGFIQSSIARSVPALSVQSRDLLRLAPAAEAAMPNIRVIPLNWWSEKNAHVVTCVKLKYVQQPLGKAAAGTSTVIRPSKRIVYDTNEAVVSFLSENIETCVDEFLEEWARVSKMVVIAREVAQMSKEKDWQDIRLISFDLQTVEFVYSGDYVVSITTREDLQSTSRYDLRFSRRQVGQARSDSFNPHDDAETYLRAILRQGRLTPSLHHLVQILRDTLPIVVELEEIRNEESQKGNTGSRPLDIFPKSAGWYRLLYGDFRHALDFRLMTEQRVAIYDASHSLYDLSSPPVTASLTKKEEDMAVDTPTPSADIAGVFLQPIPDFQSIVSECVRQVVGSGAVPRGNIAPVDIGVVCDTNSVRPLVRGIHTKVSEKLRGAS</sequence>
<evidence type="ECO:0000256" key="8">
    <source>
        <dbReference type="ARBA" id="ARBA00032007"/>
    </source>
</evidence>
<evidence type="ECO:0000256" key="7">
    <source>
        <dbReference type="ARBA" id="ARBA00023242"/>
    </source>
</evidence>
<dbReference type="Pfam" id="PF08638">
    <property type="entry name" value="Med14"/>
    <property type="match status" value="1"/>
</dbReference>
<evidence type="ECO:0000256" key="3">
    <source>
        <dbReference type="ARBA" id="ARBA00019619"/>
    </source>
</evidence>
<evidence type="ECO:0000256" key="1">
    <source>
        <dbReference type="ARBA" id="ARBA00004123"/>
    </source>
</evidence>
<protein>
    <recommendedName>
        <fullName evidence="3 9">Mediator of RNA polymerase II transcription subunit 14</fullName>
    </recommendedName>
    <alternativeName>
        <fullName evidence="8 9">Mediator complex subunit 14</fullName>
    </alternativeName>
</protein>
<proteinExistence type="inferred from homology"/>
<comment type="subcellular location">
    <subcellularLocation>
        <location evidence="1 9">Nucleus</location>
    </subcellularLocation>
</comment>
<keyword evidence="5 9" id="KW-0010">Activator</keyword>
<dbReference type="InterPro" id="IPR055122">
    <property type="entry name" value="Med14_N"/>
</dbReference>
<keyword evidence="13" id="KW-1185">Reference proteome</keyword>
<dbReference type="GO" id="GO:0003712">
    <property type="term" value="F:transcription coregulator activity"/>
    <property type="evidence" value="ECO:0007669"/>
    <property type="project" value="UniProtKB-UniRule"/>
</dbReference>
<dbReference type="OrthoDB" id="205099at2759"/>
<feature type="region of interest" description="Disordered" evidence="10">
    <location>
        <begin position="685"/>
        <end position="714"/>
    </location>
</feature>
<dbReference type="GO" id="GO:0006357">
    <property type="term" value="P:regulation of transcription by RNA polymerase II"/>
    <property type="evidence" value="ECO:0007669"/>
    <property type="project" value="InterPro"/>
</dbReference>
<dbReference type="GO" id="GO:0016592">
    <property type="term" value="C:mediator complex"/>
    <property type="evidence" value="ECO:0007669"/>
    <property type="project" value="UniProtKB-UniRule"/>
</dbReference>
<dbReference type="AlphaFoldDB" id="A0A8H5GTU2"/>
<reference evidence="12 13" key="1">
    <citation type="journal article" date="2020" name="ISME J.">
        <title>Uncovering the hidden diversity of litter-decomposition mechanisms in mushroom-forming fungi.</title>
        <authorList>
            <person name="Floudas D."/>
            <person name="Bentzer J."/>
            <person name="Ahren D."/>
            <person name="Johansson T."/>
            <person name="Persson P."/>
            <person name="Tunlid A."/>
        </authorList>
    </citation>
    <scope>NUCLEOTIDE SEQUENCE [LARGE SCALE GENOMIC DNA]</scope>
    <source>
        <strain evidence="12 13">CBS 291.85</strain>
    </source>
</reference>
<evidence type="ECO:0000256" key="2">
    <source>
        <dbReference type="ARBA" id="ARBA00007813"/>
    </source>
</evidence>
<accession>A0A8H5GTU2</accession>
<dbReference type="PANTHER" id="PTHR12809:SF2">
    <property type="entry name" value="MEDIATOR OF RNA POLYMERASE II TRANSCRIPTION SUBUNIT 14"/>
    <property type="match status" value="1"/>
</dbReference>
<comment type="function">
    <text evidence="9">Component of the Mediator complex, a coactivator involved in the regulated transcription of nearly all RNA polymerase II-dependent genes. Mediator functions as a bridge to convey information from gene-specific regulatory proteins to the basal RNA polymerase II transcription machinery. Mediator is recruited to promoters by direct interactions with regulatory proteins and serves as a scaffold for the assembly of a functional preinitiation complex with RNA polymerase II and the general transcription factors.</text>
</comment>
<evidence type="ECO:0000256" key="9">
    <source>
        <dbReference type="RuleBase" id="RU365082"/>
    </source>
</evidence>
<evidence type="ECO:0000256" key="4">
    <source>
        <dbReference type="ARBA" id="ARBA00023015"/>
    </source>
</evidence>
<dbReference type="Proteomes" id="UP000559256">
    <property type="component" value="Unassembled WGS sequence"/>
</dbReference>
<comment type="subunit">
    <text evidence="9">Component of the Mediator complex.</text>
</comment>
<dbReference type="GO" id="GO:0070847">
    <property type="term" value="C:core mediator complex"/>
    <property type="evidence" value="ECO:0007669"/>
    <property type="project" value="TreeGrafter"/>
</dbReference>
<evidence type="ECO:0000259" key="11">
    <source>
        <dbReference type="Pfam" id="PF08638"/>
    </source>
</evidence>
<evidence type="ECO:0000256" key="10">
    <source>
        <dbReference type="SAM" id="MobiDB-lite"/>
    </source>
</evidence>
<dbReference type="InterPro" id="IPR013947">
    <property type="entry name" value="Mediator_Med14"/>
</dbReference>
<evidence type="ECO:0000313" key="12">
    <source>
        <dbReference type="EMBL" id="KAF5370780.1"/>
    </source>
</evidence>